<comment type="similarity">
    <text evidence="2">Belongs to the 5'-nucleotidase family.</text>
</comment>
<dbReference type="Gene3D" id="3.90.780.10">
    <property type="entry name" value="5'-Nucleotidase, C-terminal domain"/>
    <property type="match status" value="1"/>
</dbReference>
<keyword evidence="2" id="KW-0547">Nucleotide-binding</keyword>
<dbReference type="Proteomes" id="UP000469430">
    <property type="component" value="Unassembled WGS sequence"/>
</dbReference>
<reference evidence="5 6" key="1">
    <citation type="submission" date="2019-12" db="EMBL/GenBank/DDBJ databases">
        <title>Genomic-based taxomic classification of the family Erythrobacteraceae.</title>
        <authorList>
            <person name="Xu L."/>
        </authorList>
    </citation>
    <scope>NUCLEOTIDE SEQUENCE [LARGE SCALE GENOMIC DNA]</scope>
    <source>
        <strain evidence="5 6">S36</strain>
    </source>
</reference>
<feature type="domain" description="Calcineurin-like phosphoesterase" evidence="3">
    <location>
        <begin position="68"/>
        <end position="318"/>
    </location>
</feature>
<protein>
    <submittedName>
        <fullName evidence="5">Bifunctional metallophosphatase/5'-nucleotidase</fullName>
    </submittedName>
</protein>
<evidence type="ECO:0000313" key="5">
    <source>
        <dbReference type="EMBL" id="MXO99279.1"/>
    </source>
</evidence>
<dbReference type="Gene3D" id="3.60.21.10">
    <property type="match status" value="1"/>
</dbReference>
<name>A0A6I4TVP9_9SPHN</name>
<comment type="caution">
    <text evidence="5">The sequence shown here is derived from an EMBL/GenBank/DDBJ whole genome shotgun (WGS) entry which is preliminary data.</text>
</comment>
<keyword evidence="6" id="KW-1185">Reference proteome</keyword>
<dbReference type="InterPro" id="IPR008334">
    <property type="entry name" value="5'-Nucleotdase_C"/>
</dbReference>
<evidence type="ECO:0000259" key="3">
    <source>
        <dbReference type="Pfam" id="PF00149"/>
    </source>
</evidence>
<evidence type="ECO:0000256" key="1">
    <source>
        <dbReference type="ARBA" id="ARBA00022729"/>
    </source>
</evidence>
<dbReference type="PANTHER" id="PTHR11575">
    <property type="entry name" value="5'-NUCLEOTIDASE-RELATED"/>
    <property type="match status" value="1"/>
</dbReference>
<accession>A0A6I4TVP9</accession>
<dbReference type="InterPro" id="IPR006179">
    <property type="entry name" value="5_nucleotidase/apyrase"/>
</dbReference>
<dbReference type="PANTHER" id="PTHR11575:SF24">
    <property type="entry name" value="5'-NUCLEOTIDASE"/>
    <property type="match status" value="1"/>
</dbReference>
<keyword evidence="2" id="KW-0378">Hydrolase</keyword>
<dbReference type="PRINTS" id="PR01607">
    <property type="entry name" value="APYRASEFAMLY"/>
</dbReference>
<dbReference type="InterPro" id="IPR004843">
    <property type="entry name" value="Calcineurin-like_PHP"/>
</dbReference>
<dbReference type="InterPro" id="IPR029052">
    <property type="entry name" value="Metallo-depent_PP-like"/>
</dbReference>
<dbReference type="Pfam" id="PF00149">
    <property type="entry name" value="Metallophos"/>
    <property type="match status" value="1"/>
</dbReference>
<dbReference type="InterPro" id="IPR036907">
    <property type="entry name" value="5'-Nucleotdase_C_sf"/>
</dbReference>
<dbReference type="Pfam" id="PF02872">
    <property type="entry name" value="5_nucleotid_C"/>
    <property type="match status" value="1"/>
</dbReference>
<dbReference type="EMBL" id="WTYJ01000002">
    <property type="protein sequence ID" value="MXO99279.1"/>
    <property type="molecule type" value="Genomic_DNA"/>
</dbReference>
<dbReference type="GO" id="GO:0000166">
    <property type="term" value="F:nucleotide binding"/>
    <property type="evidence" value="ECO:0007669"/>
    <property type="project" value="UniProtKB-KW"/>
</dbReference>
<keyword evidence="1" id="KW-0732">Signal</keyword>
<evidence type="ECO:0000259" key="4">
    <source>
        <dbReference type="Pfam" id="PF02872"/>
    </source>
</evidence>
<dbReference type="GO" id="GO:0030288">
    <property type="term" value="C:outer membrane-bounded periplasmic space"/>
    <property type="evidence" value="ECO:0007669"/>
    <property type="project" value="TreeGrafter"/>
</dbReference>
<dbReference type="GO" id="GO:0009166">
    <property type="term" value="P:nucleotide catabolic process"/>
    <property type="evidence" value="ECO:0007669"/>
    <property type="project" value="InterPro"/>
</dbReference>
<dbReference type="GO" id="GO:0008768">
    <property type="term" value="F:UDP-sugar diphosphatase activity"/>
    <property type="evidence" value="ECO:0007669"/>
    <property type="project" value="TreeGrafter"/>
</dbReference>
<gene>
    <name evidence="5" type="ORF">GRI97_09785</name>
</gene>
<evidence type="ECO:0000256" key="2">
    <source>
        <dbReference type="RuleBase" id="RU362119"/>
    </source>
</evidence>
<evidence type="ECO:0000313" key="6">
    <source>
        <dbReference type="Proteomes" id="UP000469430"/>
    </source>
</evidence>
<dbReference type="AlphaFoldDB" id="A0A6I4TVP9"/>
<dbReference type="SUPFAM" id="SSF55816">
    <property type="entry name" value="5'-nucleotidase (syn. UDP-sugar hydrolase), C-terminal domain"/>
    <property type="match status" value="1"/>
</dbReference>
<dbReference type="SUPFAM" id="SSF56300">
    <property type="entry name" value="Metallo-dependent phosphatases"/>
    <property type="match status" value="1"/>
</dbReference>
<feature type="domain" description="5'-Nucleotidase C-terminal" evidence="4">
    <location>
        <begin position="409"/>
        <end position="558"/>
    </location>
</feature>
<dbReference type="GO" id="GO:0008253">
    <property type="term" value="F:5'-nucleotidase activity"/>
    <property type="evidence" value="ECO:0007669"/>
    <property type="project" value="TreeGrafter"/>
</dbReference>
<sequence length="595" mass="62285">MMCEWRPARVAIPHFCRTKTMSIRRPSSHARAVTLSAMLGALLAGCAATPPVAGSTAGSAGTAAREIQILALNDFHGNLVAPDAKTSWHDGTAMQEGRLGGAAQMGAALAQLRQGIPHTITVAAGDLIGASPLESAYFLDEPSIMALGAIGLDIAAVGNHEFDRGTAELRRMQDGGCAKNTLRTPCALDQFAGARFDYLAANVLDDRGETLFPGTVMRDFGGVKLGFIGMTLKGTDTLVAPSATAGYRFADEAETANRLAQELKAQGADAVILLIHEGGRVDPFLNVTGCPSLSGSIVPILDNLDPAIGLVVSGHTHAAYVCDRPARDGSPRLLTSAGRYGNFVTDIRLSIGGAGQAPRFVARNYPVHADGAEQADVASLVRRYVDAAAPISAQVAGRIHGPLEPRKGDTDYALANLVADAHLAYTADPAKGGAQFAFINSGGLRGQLVPAADGTLTYGQIFAFQPFGNVLTVLELTGDQLRRVLEQQFTADSPAIFRQSMLIPSHTLNYRYDRKAPVGSRVTAITLQGVLIDPAARYRVTVNNFLASGGDGFSVLAEGRVITDGALDLDALQAFIAQGATVAELGRVVDGTSTD</sequence>
<proteinExistence type="inferred from homology"/>
<organism evidence="5 6">
    <name type="scientific">Croceibacterium xixiisoli</name>
    <dbReference type="NCBI Taxonomy" id="1476466"/>
    <lineage>
        <taxon>Bacteria</taxon>
        <taxon>Pseudomonadati</taxon>
        <taxon>Pseudomonadota</taxon>
        <taxon>Alphaproteobacteria</taxon>
        <taxon>Sphingomonadales</taxon>
        <taxon>Erythrobacteraceae</taxon>
        <taxon>Croceibacterium</taxon>
    </lineage>
</organism>